<evidence type="ECO:0000313" key="2">
    <source>
        <dbReference type="EMBL" id="QJH93501.1"/>
    </source>
</evidence>
<protein>
    <submittedName>
        <fullName evidence="1">Uncharacterized protein</fullName>
    </submittedName>
</protein>
<dbReference type="EMBL" id="MT143971">
    <property type="protein sequence ID" value="QJA43933.1"/>
    <property type="molecule type" value="Genomic_DNA"/>
</dbReference>
<dbReference type="AlphaFoldDB" id="A0A6H1Z7S8"/>
<sequence length="137" mass="14988">MVASLNKPVPLAQCCQVMADRAWEEDRPILAAGLQMGPAFLEWAIARIADLRDTEGQIIYGQIAARILGYEPHVRDAGNSYSPSWSACSTDKSGKPDELDVTTGHRTPAAALQSLISMHYEKQLRERAGVQELSPPI</sequence>
<name>A0A6H1Z7S8_9ZZZZ</name>
<organism evidence="1">
    <name type="scientific">viral metagenome</name>
    <dbReference type="NCBI Taxonomy" id="1070528"/>
    <lineage>
        <taxon>unclassified sequences</taxon>
        <taxon>metagenomes</taxon>
        <taxon>organismal metagenomes</taxon>
    </lineage>
</organism>
<reference evidence="1" key="1">
    <citation type="submission" date="2020-03" db="EMBL/GenBank/DDBJ databases">
        <title>The deep terrestrial virosphere.</title>
        <authorList>
            <person name="Holmfeldt K."/>
            <person name="Nilsson E."/>
            <person name="Simone D."/>
            <person name="Lopez-Fernandez M."/>
            <person name="Wu X."/>
            <person name="de Brujin I."/>
            <person name="Lundin D."/>
            <person name="Andersson A."/>
            <person name="Bertilsson S."/>
            <person name="Dopson M."/>
        </authorList>
    </citation>
    <scope>NUCLEOTIDE SEQUENCE</scope>
    <source>
        <strain evidence="1">TM448A00064</strain>
        <strain evidence="2">TM448B00061</strain>
    </source>
</reference>
<evidence type="ECO:0000313" key="1">
    <source>
        <dbReference type="EMBL" id="QJA43933.1"/>
    </source>
</evidence>
<proteinExistence type="predicted"/>
<gene>
    <name evidence="1" type="ORF">TM448A00064_0112</name>
    <name evidence="2" type="ORF">TM448B00061_0121</name>
</gene>
<accession>A0A6H1Z7S8</accession>
<dbReference type="EMBL" id="MT144588">
    <property type="protein sequence ID" value="QJH93501.1"/>
    <property type="molecule type" value="Genomic_DNA"/>
</dbReference>